<name>A0A369K8I1_HYPMA</name>
<comment type="caution">
    <text evidence="2">The sequence shown here is derived from an EMBL/GenBank/DDBJ whole genome shotgun (WGS) entry which is preliminary data.</text>
</comment>
<dbReference type="EMBL" id="LUEZ02000012">
    <property type="protein sequence ID" value="RDB28094.1"/>
    <property type="molecule type" value="Genomic_DNA"/>
</dbReference>
<evidence type="ECO:0000313" key="2">
    <source>
        <dbReference type="EMBL" id="RDB28094.1"/>
    </source>
</evidence>
<accession>A0A369K8I1</accession>
<reference evidence="2" key="1">
    <citation type="submission" date="2018-04" db="EMBL/GenBank/DDBJ databases">
        <title>Whole genome sequencing of Hypsizygus marmoreus.</title>
        <authorList>
            <person name="Choi I.-G."/>
            <person name="Min B."/>
            <person name="Kim J.-G."/>
            <person name="Kim S."/>
            <person name="Oh Y.-L."/>
            <person name="Kong W.-S."/>
            <person name="Park H."/>
            <person name="Jeong J."/>
            <person name="Song E.-S."/>
        </authorList>
    </citation>
    <scope>NUCLEOTIDE SEQUENCE [LARGE SCALE GENOMIC DNA]</scope>
    <source>
        <strain evidence="2">51987-8</strain>
    </source>
</reference>
<dbReference type="AlphaFoldDB" id="A0A369K8I1"/>
<evidence type="ECO:0000256" key="1">
    <source>
        <dbReference type="SAM" id="MobiDB-lite"/>
    </source>
</evidence>
<sequence length="212" mass="24088">MVQCVIEHSPIWQGNDWVAACTYLLGLYSLNVETQVLSAECLRLWTEKHEALQKKIWKKIPAVTQTTSNPPSVADMLTWLCAEFNGIDIDTVLDDVNLEVETSSNDSSDDSDIDKKSKTKKKKVSFKVPTEKTVPAAPIIDPIESITKHLDELTISTQELLRISNQGRQNFNTMNNTGYDHPYLPDHERPNFPNVNRNDRRCFFCHQTSHGS</sequence>
<keyword evidence="3" id="KW-1185">Reference proteome</keyword>
<organism evidence="2 3">
    <name type="scientific">Hypsizygus marmoreus</name>
    <name type="common">White beech mushroom</name>
    <name type="synonym">Agaricus marmoreus</name>
    <dbReference type="NCBI Taxonomy" id="39966"/>
    <lineage>
        <taxon>Eukaryota</taxon>
        <taxon>Fungi</taxon>
        <taxon>Dikarya</taxon>
        <taxon>Basidiomycota</taxon>
        <taxon>Agaricomycotina</taxon>
        <taxon>Agaricomycetes</taxon>
        <taxon>Agaricomycetidae</taxon>
        <taxon>Agaricales</taxon>
        <taxon>Tricholomatineae</taxon>
        <taxon>Lyophyllaceae</taxon>
        <taxon>Hypsizygus</taxon>
    </lineage>
</organism>
<dbReference type="OrthoDB" id="5535068at2759"/>
<gene>
    <name evidence="2" type="ORF">Hypma_001547</name>
</gene>
<feature type="region of interest" description="Disordered" evidence="1">
    <location>
        <begin position="101"/>
        <end position="127"/>
    </location>
</feature>
<protein>
    <submittedName>
        <fullName evidence="2">Uncharacterized protein</fullName>
    </submittedName>
</protein>
<evidence type="ECO:0000313" key="3">
    <source>
        <dbReference type="Proteomes" id="UP000076154"/>
    </source>
</evidence>
<dbReference type="Proteomes" id="UP000076154">
    <property type="component" value="Unassembled WGS sequence"/>
</dbReference>
<dbReference type="STRING" id="39966.A0A369K8I1"/>
<dbReference type="InParanoid" id="A0A369K8I1"/>
<proteinExistence type="predicted"/>